<proteinExistence type="predicted"/>
<dbReference type="InParanoid" id="E2A340"/>
<accession>E2A340</accession>
<gene>
    <name evidence="1" type="ORF">EAG_15984</name>
</gene>
<evidence type="ECO:0000313" key="1">
    <source>
        <dbReference type="EMBL" id="EFN72143.1"/>
    </source>
</evidence>
<name>E2A340_CAMFO</name>
<sequence>MTSPNHCGYFADLNIDFILRRQISKILSFVCSRRNEWAGDLEFQVNSYDCLSGSGCETFYAEILRLMRVGKCCLLENNIDFAPSMNDLSFENREVYKAIVLFFRSRRINPCRGRRCVRELTWPRGRYTRALMDAMDDNDFLPTIFTNGIAPGSGSADDIASRHPSRFLSDNVAFKTVY</sequence>
<evidence type="ECO:0000313" key="2">
    <source>
        <dbReference type="Proteomes" id="UP000000311"/>
    </source>
</evidence>
<reference evidence="1 2" key="1">
    <citation type="journal article" date="2010" name="Science">
        <title>Genomic comparison of the ants Camponotus floridanus and Harpegnathos saltator.</title>
        <authorList>
            <person name="Bonasio R."/>
            <person name="Zhang G."/>
            <person name="Ye C."/>
            <person name="Mutti N.S."/>
            <person name="Fang X."/>
            <person name="Qin N."/>
            <person name="Donahue G."/>
            <person name="Yang P."/>
            <person name="Li Q."/>
            <person name="Li C."/>
            <person name="Zhang P."/>
            <person name="Huang Z."/>
            <person name="Berger S.L."/>
            <person name="Reinberg D."/>
            <person name="Wang J."/>
            <person name="Liebig J."/>
        </authorList>
    </citation>
    <scope>NUCLEOTIDE SEQUENCE [LARGE SCALE GENOMIC DNA]</scope>
    <source>
        <strain evidence="2">C129</strain>
    </source>
</reference>
<protein>
    <submittedName>
        <fullName evidence="1">Uncharacterized protein</fullName>
    </submittedName>
</protein>
<keyword evidence="2" id="KW-1185">Reference proteome</keyword>
<organism evidence="2">
    <name type="scientific">Camponotus floridanus</name>
    <name type="common">Florida carpenter ant</name>
    <dbReference type="NCBI Taxonomy" id="104421"/>
    <lineage>
        <taxon>Eukaryota</taxon>
        <taxon>Metazoa</taxon>
        <taxon>Ecdysozoa</taxon>
        <taxon>Arthropoda</taxon>
        <taxon>Hexapoda</taxon>
        <taxon>Insecta</taxon>
        <taxon>Pterygota</taxon>
        <taxon>Neoptera</taxon>
        <taxon>Endopterygota</taxon>
        <taxon>Hymenoptera</taxon>
        <taxon>Apocrita</taxon>
        <taxon>Aculeata</taxon>
        <taxon>Formicoidea</taxon>
        <taxon>Formicidae</taxon>
        <taxon>Formicinae</taxon>
        <taxon>Camponotus</taxon>
    </lineage>
</organism>
<dbReference type="AlphaFoldDB" id="E2A340"/>
<dbReference type="Proteomes" id="UP000000311">
    <property type="component" value="Unassembled WGS sequence"/>
</dbReference>
<dbReference type="EMBL" id="GL436272">
    <property type="protein sequence ID" value="EFN72143.1"/>
    <property type="molecule type" value="Genomic_DNA"/>
</dbReference>